<keyword evidence="6" id="KW-1185">Reference proteome</keyword>
<evidence type="ECO:0000313" key="5">
    <source>
        <dbReference type="EMBL" id="KAJ5094574.1"/>
    </source>
</evidence>
<dbReference type="PANTHER" id="PTHR24166:SF48">
    <property type="entry name" value="PROTEIN VAPYRIN"/>
    <property type="match status" value="1"/>
</dbReference>
<evidence type="ECO:0000256" key="3">
    <source>
        <dbReference type="PROSITE-ProRule" id="PRU00023"/>
    </source>
</evidence>
<gene>
    <name evidence="5" type="ORF">N7456_010435</name>
</gene>
<evidence type="ECO:0000313" key="6">
    <source>
        <dbReference type="Proteomes" id="UP001149165"/>
    </source>
</evidence>
<evidence type="ECO:0000256" key="2">
    <source>
        <dbReference type="ARBA" id="ARBA00023043"/>
    </source>
</evidence>
<dbReference type="PANTHER" id="PTHR24166">
    <property type="entry name" value="ROLLING PEBBLES, ISOFORM B"/>
    <property type="match status" value="1"/>
</dbReference>
<dbReference type="SUPFAM" id="SSF81383">
    <property type="entry name" value="F-box domain"/>
    <property type="match status" value="1"/>
</dbReference>
<comment type="caution">
    <text evidence="5">The sequence shown here is derived from an EMBL/GenBank/DDBJ whole genome shotgun (WGS) entry which is preliminary data.</text>
</comment>
<dbReference type="PROSITE" id="PS50297">
    <property type="entry name" value="ANK_REP_REGION"/>
    <property type="match status" value="1"/>
</dbReference>
<protein>
    <recommendedName>
        <fullName evidence="4">F-box domain-containing protein</fullName>
    </recommendedName>
</protein>
<feature type="domain" description="F-box" evidence="4">
    <location>
        <begin position="19"/>
        <end position="65"/>
    </location>
</feature>
<feature type="repeat" description="ANK" evidence="3">
    <location>
        <begin position="305"/>
        <end position="337"/>
    </location>
</feature>
<dbReference type="EMBL" id="JAPQKH010000006">
    <property type="protein sequence ID" value="KAJ5094574.1"/>
    <property type="molecule type" value="Genomic_DNA"/>
</dbReference>
<dbReference type="PROSITE" id="PS50181">
    <property type="entry name" value="FBOX"/>
    <property type="match status" value="1"/>
</dbReference>
<dbReference type="Proteomes" id="UP001149165">
    <property type="component" value="Unassembled WGS sequence"/>
</dbReference>
<dbReference type="AlphaFoldDB" id="A0A9W9K669"/>
<dbReference type="InterPro" id="IPR002110">
    <property type="entry name" value="Ankyrin_rpt"/>
</dbReference>
<dbReference type="OrthoDB" id="539213at2759"/>
<keyword evidence="2 3" id="KW-0040">ANK repeat</keyword>
<dbReference type="InterPro" id="IPR036047">
    <property type="entry name" value="F-box-like_dom_sf"/>
</dbReference>
<evidence type="ECO:0000256" key="1">
    <source>
        <dbReference type="ARBA" id="ARBA00022737"/>
    </source>
</evidence>
<sequence>MSTNTTQQTMDPPNKPLDFDFFEELPLDIFLIILKYMDCASVFRLSRCSQKLYSILESERERHTQEGHLAPHWYYNQNDPLGNQVANPLYPPVRPGPSRKLVPNLYIEGHLVRTVIRGHVDALRRLLDLGGNPNTYSTVNRCLLSHAAAEGHTDVMRLLIERGAVLDRPWKKFLDSSPLKEALNYGGDQATMVLLKAGVSLGSLDDNAEKFVMNAGLDVIRYALKRGWTLPPGRSILHHILYRENRGLEDRAVLHLLLPLIVSGGLLNEVDIGDASALHYTRKGDREFVMSIIAAGIDLDIQDARGTTALHVALDNGDYELAREYIKAGCGFNRIDYGNQNELHVCLGALHQANRVRLEGHIISDECVSMASLLIEKGVNVDYHWHQPGDLTMESPMWYAIKSGNTNLVRSMLTLGPRRPDLTLKDRRGRTPVQYARELVQERTGEKHAAAMYIAAMLV</sequence>
<dbReference type="Gene3D" id="1.25.40.20">
    <property type="entry name" value="Ankyrin repeat-containing domain"/>
    <property type="match status" value="1"/>
</dbReference>
<dbReference type="InterPro" id="IPR050889">
    <property type="entry name" value="Dendritic_Spine_Reg/Scaffold"/>
</dbReference>
<reference evidence="5" key="2">
    <citation type="journal article" date="2023" name="IMA Fungus">
        <title>Comparative genomic study of the Penicillium genus elucidates a diverse pangenome and 15 lateral gene transfer events.</title>
        <authorList>
            <person name="Petersen C."/>
            <person name="Sorensen T."/>
            <person name="Nielsen M.R."/>
            <person name="Sondergaard T.E."/>
            <person name="Sorensen J.L."/>
            <person name="Fitzpatrick D.A."/>
            <person name="Frisvad J.C."/>
            <person name="Nielsen K.L."/>
        </authorList>
    </citation>
    <scope>NUCLEOTIDE SEQUENCE</scope>
    <source>
        <strain evidence="5">IBT 30069</strain>
    </source>
</reference>
<organism evidence="5 6">
    <name type="scientific">Penicillium angulare</name>
    <dbReference type="NCBI Taxonomy" id="116970"/>
    <lineage>
        <taxon>Eukaryota</taxon>
        <taxon>Fungi</taxon>
        <taxon>Dikarya</taxon>
        <taxon>Ascomycota</taxon>
        <taxon>Pezizomycotina</taxon>
        <taxon>Eurotiomycetes</taxon>
        <taxon>Eurotiomycetidae</taxon>
        <taxon>Eurotiales</taxon>
        <taxon>Aspergillaceae</taxon>
        <taxon>Penicillium</taxon>
    </lineage>
</organism>
<dbReference type="Pfam" id="PF00023">
    <property type="entry name" value="Ank"/>
    <property type="match status" value="1"/>
</dbReference>
<dbReference type="SMART" id="SM00256">
    <property type="entry name" value="FBOX"/>
    <property type="match status" value="1"/>
</dbReference>
<dbReference type="PROSITE" id="PS50088">
    <property type="entry name" value="ANK_REPEAT"/>
    <property type="match status" value="1"/>
</dbReference>
<dbReference type="SMART" id="SM00248">
    <property type="entry name" value="ANK"/>
    <property type="match status" value="5"/>
</dbReference>
<keyword evidence="1" id="KW-0677">Repeat</keyword>
<dbReference type="InterPro" id="IPR001810">
    <property type="entry name" value="F-box_dom"/>
</dbReference>
<name>A0A9W9K669_9EURO</name>
<accession>A0A9W9K669</accession>
<reference evidence="5" key="1">
    <citation type="submission" date="2022-11" db="EMBL/GenBank/DDBJ databases">
        <authorList>
            <person name="Petersen C."/>
        </authorList>
    </citation>
    <scope>NUCLEOTIDE SEQUENCE</scope>
    <source>
        <strain evidence="5">IBT 30069</strain>
    </source>
</reference>
<dbReference type="InterPro" id="IPR036770">
    <property type="entry name" value="Ankyrin_rpt-contain_sf"/>
</dbReference>
<dbReference type="Pfam" id="PF00646">
    <property type="entry name" value="F-box"/>
    <property type="match status" value="1"/>
</dbReference>
<proteinExistence type="predicted"/>
<evidence type="ECO:0000259" key="4">
    <source>
        <dbReference type="PROSITE" id="PS50181"/>
    </source>
</evidence>
<dbReference type="SUPFAM" id="SSF48403">
    <property type="entry name" value="Ankyrin repeat"/>
    <property type="match status" value="1"/>
</dbReference>